<evidence type="ECO:0000313" key="1">
    <source>
        <dbReference type="EMBL" id="MBT9145978.1"/>
    </source>
</evidence>
<dbReference type="Proteomes" id="UP000811545">
    <property type="component" value="Unassembled WGS sequence"/>
</dbReference>
<organism evidence="1 2">
    <name type="scientific">Psychracetigena formicireducens</name>
    <dbReference type="NCBI Taxonomy" id="2986056"/>
    <lineage>
        <taxon>Bacteria</taxon>
        <taxon>Bacillati</taxon>
        <taxon>Candidatus Lithacetigenota</taxon>
        <taxon>Candidatus Psychracetigena</taxon>
    </lineage>
</organism>
<dbReference type="AlphaFoldDB" id="A0A9E2F7U6"/>
<sequence length="177" mass="19481">MMPGNVVSIRVSPRDTMSVIDLVEYLKMPLNSLSFPAMVSLALSSYLELLRQQKLIPDRTGFEYSERITGVIGTGKSKRKHATTAAILAVGSELKIKLPNELAQSTDLLAGQTFVQNWDNSSSQPTDIISTEQRLARRSLAELVAKKDLADSGAPGVNWSESCQREFEELHKIVYGA</sequence>
<dbReference type="EMBL" id="QLTW01000249">
    <property type="protein sequence ID" value="MBT9145978.1"/>
    <property type="molecule type" value="Genomic_DNA"/>
</dbReference>
<protein>
    <submittedName>
        <fullName evidence="1">Uncharacterized protein</fullName>
    </submittedName>
</protein>
<proteinExistence type="predicted"/>
<comment type="caution">
    <text evidence="1">The sequence shown here is derived from an EMBL/GenBank/DDBJ whole genome shotgun (WGS) entry which is preliminary data.</text>
</comment>
<accession>A0A9E2F7U6</accession>
<evidence type="ECO:0000313" key="2">
    <source>
        <dbReference type="Proteomes" id="UP000811545"/>
    </source>
</evidence>
<name>A0A9E2F7U6_PSYF1</name>
<gene>
    <name evidence="1" type="ORF">DDT42_01857</name>
</gene>
<reference evidence="1 2" key="1">
    <citation type="journal article" date="2021" name="bioRxiv">
        <title>Unique metabolic strategies in Hadean analogues reveal hints for primordial physiology.</title>
        <authorList>
            <person name="Nobu M.K."/>
            <person name="Nakai R."/>
            <person name="Tamazawa S."/>
            <person name="Mori H."/>
            <person name="Toyoda A."/>
            <person name="Ijiri A."/>
            <person name="Suzuki S."/>
            <person name="Kurokawa K."/>
            <person name="Kamagata Y."/>
            <person name="Tamaki H."/>
        </authorList>
    </citation>
    <scope>NUCLEOTIDE SEQUENCE [LARGE SCALE GENOMIC DNA]</scope>
    <source>
        <strain evidence="1">BS525</strain>
    </source>
</reference>